<protein>
    <recommendedName>
        <fullName evidence="4">Adhesin domain-containing protein</fullName>
    </recommendedName>
</protein>
<keyword evidence="3" id="KW-1185">Reference proteome</keyword>
<dbReference type="RefSeq" id="WP_281894485.1">
    <property type="nucleotide sequence ID" value="NZ_BSDI01000008.1"/>
</dbReference>
<accession>A0ABQ5QTG2</accession>
<dbReference type="EMBL" id="BSDI01000008">
    <property type="protein sequence ID" value="GLH97004.1"/>
    <property type="molecule type" value="Genomic_DNA"/>
</dbReference>
<keyword evidence="1" id="KW-0732">Signal</keyword>
<feature type="signal peptide" evidence="1">
    <location>
        <begin position="1"/>
        <end position="19"/>
    </location>
</feature>
<comment type="caution">
    <text evidence="2">The sequence shown here is derived from an EMBL/GenBank/DDBJ whole genome shotgun (WGS) entry which is preliminary data.</text>
</comment>
<proteinExistence type="predicted"/>
<sequence>MLRTLSTLGLAGVTLFAVAACGVADIDTSEEEDRYGVPGTVTALDIRTDAGSVTIVATDGPVQVRETRRYSDKPPRTSHRTEGGTLLLADDGCEGKRGFKFKCETDYRIEVPAGVTVTLEADAAEVTLTGITGALDIRTDVGAIKGTGLAGATKAHTHVGDVDLRFATVPASVDTSNDVGSTTVYLPSTGTYRFDVDVELGDQNIDLPTSPGAKTLVTMKGNVGDVSVHAA</sequence>
<reference evidence="2" key="1">
    <citation type="submission" date="2022-12" db="EMBL/GenBank/DDBJ databases">
        <title>New Phytohabitans aurantiacus sp. RD004123 nov., an actinomycete isolated from soil.</title>
        <authorList>
            <person name="Triningsih D.W."/>
            <person name="Harunari E."/>
            <person name="Igarashi Y."/>
        </authorList>
    </citation>
    <scope>NUCLEOTIDE SEQUENCE</scope>
    <source>
        <strain evidence="2">RD004123</strain>
    </source>
</reference>
<gene>
    <name evidence="2" type="ORF">Pa4123_22780</name>
</gene>
<organism evidence="2 3">
    <name type="scientific">Phytohabitans aurantiacus</name>
    <dbReference type="NCBI Taxonomy" id="3016789"/>
    <lineage>
        <taxon>Bacteria</taxon>
        <taxon>Bacillati</taxon>
        <taxon>Actinomycetota</taxon>
        <taxon>Actinomycetes</taxon>
        <taxon>Micromonosporales</taxon>
        <taxon>Micromonosporaceae</taxon>
    </lineage>
</organism>
<feature type="chain" id="PRO_5047008251" description="Adhesin domain-containing protein" evidence="1">
    <location>
        <begin position="20"/>
        <end position="231"/>
    </location>
</feature>
<dbReference type="Proteomes" id="UP001144280">
    <property type="component" value="Unassembled WGS sequence"/>
</dbReference>
<dbReference type="PROSITE" id="PS51257">
    <property type="entry name" value="PROKAR_LIPOPROTEIN"/>
    <property type="match status" value="1"/>
</dbReference>
<evidence type="ECO:0000313" key="3">
    <source>
        <dbReference type="Proteomes" id="UP001144280"/>
    </source>
</evidence>
<evidence type="ECO:0000256" key="1">
    <source>
        <dbReference type="SAM" id="SignalP"/>
    </source>
</evidence>
<evidence type="ECO:0000313" key="2">
    <source>
        <dbReference type="EMBL" id="GLH97004.1"/>
    </source>
</evidence>
<evidence type="ECO:0008006" key="4">
    <source>
        <dbReference type="Google" id="ProtNLM"/>
    </source>
</evidence>
<name>A0ABQ5QTG2_9ACTN</name>